<dbReference type="OrthoDB" id="2825at2759"/>
<evidence type="ECO:0000313" key="1">
    <source>
        <dbReference type="EMBL" id="OSX69233.1"/>
    </source>
</evidence>
<reference evidence="1 2" key="1">
    <citation type="submission" date="2017-03" db="EMBL/GenBank/DDBJ databases">
        <title>WGS assembly of Porphyra umbilicalis.</title>
        <authorList>
            <person name="Brawley S.H."/>
            <person name="Blouin N.A."/>
            <person name="Ficko-Blean E."/>
            <person name="Wheeler G.L."/>
            <person name="Lohr M."/>
            <person name="Goodson H.V."/>
            <person name="Jenkins J.W."/>
            <person name="Blaby-Haas C.E."/>
            <person name="Helliwell K.E."/>
            <person name="Chan C."/>
            <person name="Marriage T."/>
            <person name="Bhattacharya D."/>
            <person name="Klein A.S."/>
            <person name="Badis Y."/>
            <person name="Brodie J."/>
            <person name="Cao Y."/>
            <person name="Collen J."/>
            <person name="Dittami S.M."/>
            <person name="Gachon C.M."/>
            <person name="Green B.R."/>
            <person name="Karpowicz S."/>
            <person name="Kim J.W."/>
            <person name="Kudahl U."/>
            <person name="Lin S."/>
            <person name="Michel G."/>
            <person name="Mittag M."/>
            <person name="Olson B.J."/>
            <person name="Pangilinan J."/>
            <person name="Peng Y."/>
            <person name="Qiu H."/>
            <person name="Shu S."/>
            <person name="Singer J.T."/>
            <person name="Smith A.G."/>
            <person name="Sprecher B.N."/>
            <person name="Wagner V."/>
            <person name="Wang W."/>
            <person name="Wang Z.-Y."/>
            <person name="Yan J."/>
            <person name="Yarish C."/>
            <person name="Zoeuner-Riek S."/>
            <person name="Zhuang Y."/>
            <person name="Zou Y."/>
            <person name="Lindquist E.A."/>
            <person name="Grimwood J."/>
            <person name="Barry K."/>
            <person name="Rokhsar D.S."/>
            <person name="Schmutz J."/>
            <person name="Stiller J.W."/>
            <person name="Grossman A.R."/>
            <person name="Prochnik S.E."/>
        </authorList>
    </citation>
    <scope>NUCLEOTIDE SEQUENCE [LARGE SCALE GENOMIC DNA]</scope>
    <source>
        <strain evidence="1">4086291</strain>
    </source>
</reference>
<proteinExistence type="predicted"/>
<sequence length="233" mass="24465">MAFLAPMPPSLAAAPAQRGGTPALPVRAPAVCPTGAPGRQRTVVVAVARATDLPRRELLAVAAAAALGVSLQPAGIARAAEVAVANPKSLDEPLTSLVQCRAALPPIRGYLKAGKWDKARTNVNYCTRVLRLSTNIRTYATALGGDAYYDALDVLSDVMNLTTQLDASAYTAGFIPADEGEIPLEAKKYMEQGLAFLDEVEGLMDQLLALAGSNVERVKPAAKAMSLPIVTEW</sequence>
<organism evidence="1 2">
    <name type="scientific">Porphyra umbilicalis</name>
    <name type="common">Purple laver</name>
    <name type="synonym">Red alga</name>
    <dbReference type="NCBI Taxonomy" id="2786"/>
    <lineage>
        <taxon>Eukaryota</taxon>
        <taxon>Rhodophyta</taxon>
        <taxon>Bangiophyceae</taxon>
        <taxon>Bangiales</taxon>
        <taxon>Bangiaceae</taxon>
        <taxon>Porphyra</taxon>
    </lineage>
</organism>
<dbReference type="AlphaFoldDB" id="A0A1X6NLL9"/>
<dbReference type="Proteomes" id="UP000218209">
    <property type="component" value="Unassembled WGS sequence"/>
</dbReference>
<keyword evidence="2" id="KW-1185">Reference proteome</keyword>
<evidence type="ECO:0000313" key="2">
    <source>
        <dbReference type="Proteomes" id="UP000218209"/>
    </source>
</evidence>
<protein>
    <submittedName>
        <fullName evidence="1">Uncharacterized protein</fullName>
    </submittedName>
</protein>
<name>A0A1X6NLL9_PORUM</name>
<gene>
    <name evidence="1" type="ORF">BU14_1714s0002</name>
</gene>
<accession>A0A1X6NLL9</accession>
<dbReference type="EMBL" id="KV919679">
    <property type="protein sequence ID" value="OSX69233.1"/>
    <property type="molecule type" value="Genomic_DNA"/>
</dbReference>